<feature type="transmembrane region" description="Helical" evidence="1">
    <location>
        <begin position="289"/>
        <end position="307"/>
    </location>
</feature>
<feature type="transmembrane region" description="Helical" evidence="1">
    <location>
        <begin position="489"/>
        <end position="507"/>
    </location>
</feature>
<feature type="transmembrane region" description="Helical" evidence="1">
    <location>
        <begin position="128"/>
        <end position="146"/>
    </location>
</feature>
<evidence type="ECO:0000256" key="1">
    <source>
        <dbReference type="SAM" id="Phobius"/>
    </source>
</evidence>
<reference evidence="2 3" key="1">
    <citation type="journal article" date="2020" name="Microorganisms">
        <title>Description of Three Novel Members in the Family Geobacteraceae, Oryzomonas japonicum gen. nov., sp. nov., Oryzomonas sagensis sp. nov., and Oryzomonas ruber sp. nov.</title>
        <authorList>
            <person name="Xu Z."/>
            <person name="Masuda Y."/>
            <person name="Hayakawa C."/>
            <person name="Ushijima N."/>
            <person name="Kawano K."/>
            <person name="Shiratori Y."/>
            <person name="Senoo K."/>
            <person name="Itoh H."/>
        </authorList>
    </citation>
    <scope>NUCLEOTIDE SEQUENCE [LARGE SCALE GENOMIC DNA]</scope>
    <source>
        <strain evidence="2 3">Red100</strain>
    </source>
</reference>
<keyword evidence="1" id="KW-0472">Membrane</keyword>
<keyword evidence="1" id="KW-0812">Transmembrane</keyword>
<evidence type="ECO:0000313" key="2">
    <source>
        <dbReference type="EMBL" id="KAB0670477.1"/>
    </source>
</evidence>
<name>A0ABQ6TQ12_9BACT</name>
<feature type="transmembrane region" description="Helical" evidence="1">
    <location>
        <begin position="314"/>
        <end position="334"/>
    </location>
</feature>
<protein>
    <recommendedName>
        <fullName evidence="4">Glycosyltransferase RgtA/B/C/D-like domain-containing protein</fullName>
    </recommendedName>
</protein>
<feature type="transmembrane region" description="Helical" evidence="1">
    <location>
        <begin position="340"/>
        <end position="360"/>
    </location>
</feature>
<feature type="transmembrane region" description="Helical" evidence="1">
    <location>
        <begin position="71"/>
        <end position="89"/>
    </location>
</feature>
<dbReference type="EMBL" id="VZRA01000002">
    <property type="protein sequence ID" value="KAB0670477.1"/>
    <property type="molecule type" value="Genomic_DNA"/>
</dbReference>
<feature type="transmembrane region" description="Helical" evidence="1">
    <location>
        <begin position="177"/>
        <end position="202"/>
    </location>
</feature>
<feature type="transmembrane region" description="Helical" evidence="1">
    <location>
        <begin position="12"/>
        <end position="36"/>
    </location>
</feature>
<accession>A0ABQ6TQ12</accession>
<evidence type="ECO:0008006" key="4">
    <source>
        <dbReference type="Google" id="ProtNLM"/>
    </source>
</evidence>
<sequence length="512" mass="58133">MMNSNSSDRSSNLLIIDIFLFSLAFYLLILSGLNIFDVGQARVDVLSSLTNHFDFNVPTGSGVKGVDGRDYSWFGIGSVLLGIPFYLLGKLLHIEPATLIPLVNVTISASTNCLMYVFTSSIGYSKRISLTISFIYGFTTMACYYAKDPGDQSIETLFILFSVYCMHKHTITQKTSYIIYSAFSIGMAVITRINAVIAIPAVLTLLLLEYIFSEFYQDKLKQIVTCICLFCICLTPFAALNMWYNYYRFGSVFETGYGIMATKWGLNIFAGTNTIIGLTGLLFSPGKGFFFYSPPTLFFFISVYCFFKLNFKIALCFVTLIISYFAFYSKYLFWHGDWAWGPRFLLATIPYFIIPIASILSNPSGKLKTFIVAGVILGAAIQITAISISPYRYFNYLKLNENIKFDIAQGDGVQPIQEPPTETYFNWRRSPILYHVKFVYDSAKKLSNYNYVEKTYLANNNDVLSQPYMNIFDFKWLYLNYINHTYKGILVPLLMIIVLCACGKNIYIHSNS</sequence>
<keyword evidence="1" id="KW-1133">Transmembrane helix</keyword>
<gene>
    <name evidence="2" type="ORF">F6V30_10050</name>
</gene>
<feature type="transmembrane region" description="Helical" evidence="1">
    <location>
        <begin position="367"/>
        <end position="388"/>
    </location>
</feature>
<feature type="transmembrane region" description="Helical" evidence="1">
    <location>
        <begin position="101"/>
        <end position="122"/>
    </location>
</feature>
<dbReference type="Proteomes" id="UP000798046">
    <property type="component" value="Unassembled WGS sequence"/>
</dbReference>
<feature type="transmembrane region" description="Helical" evidence="1">
    <location>
        <begin position="222"/>
        <end position="244"/>
    </location>
</feature>
<evidence type="ECO:0000313" key="3">
    <source>
        <dbReference type="Proteomes" id="UP000798046"/>
    </source>
</evidence>
<keyword evidence="3" id="KW-1185">Reference proteome</keyword>
<organism evidence="2 3">
    <name type="scientific">Oryzomonas sagensis</name>
    <dbReference type="NCBI Taxonomy" id="2603857"/>
    <lineage>
        <taxon>Bacteria</taxon>
        <taxon>Pseudomonadati</taxon>
        <taxon>Thermodesulfobacteriota</taxon>
        <taxon>Desulfuromonadia</taxon>
        <taxon>Geobacterales</taxon>
        <taxon>Geobacteraceae</taxon>
        <taxon>Oryzomonas</taxon>
    </lineage>
</organism>
<dbReference type="RefSeq" id="WP_151156838.1">
    <property type="nucleotide sequence ID" value="NZ_VZRA01000002.1"/>
</dbReference>
<feature type="transmembrane region" description="Helical" evidence="1">
    <location>
        <begin position="264"/>
        <end position="283"/>
    </location>
</feature>
<comment type="caution">
    <text evidence="2">The sequence shown here is derived from an EMBL/GenBank/DDBJ whole genome shotgun (WGS) entry which is preliminary data.</text>
</comment>
<proteinExistence type="predicted"/>